<reference evidence="10 11" key="1">
    <citation type="submission" date="2015-01" db="EMBL/GenBank/DDBJ databases">
        <title>Genome Sequencing of Rickettsiales.</title>
        <authorList>
            <person name="Daugherty S.C."/>
            <person name="Su Q."/>
            <person name="Abolude K."/>
            <person name="Beier-Sexton M."/>
            <person name="Carlyon J.A."/>
            <person name="Carter R."/>
            <person name="Day N.P."/>
            <person name="Dumler S.J."/>
            <person name="Dyachenko V."/>
            <person name="Godinez A."/>
            <person name="Kurtti T.J."/>
            <person name="Lichay M."/>
            <person name="Mullins K.E."/>
            <person name="Ott S."/>
            <person name="Pappas-Brown V."/>
            <person name="Paris D.H."/>
            <person name="Patel P."/>
            <person name="Richards A.L."/>
            <person name="Sadzewicz L."/>
            <person name="Sears K."/>
            <person name="Seidman D."/>
            <person name="Sengamalay N."/>
            <person name="Stenos J."/>
            <person name="Tallon L.J."/>
            <person name="Vincent G."/>
            <person name="Fraser C.M."/>
            <person name="Munderloh U."/>
            <person name="Dunning-Hotopp J.C."/>
        </authorList>
    </citation>
    <scope>NUCLEOTIDE SEQUENCE [LARGE SCALE GENOMIC DNA]</scope>
    <source>
        <strain evidence="10 11">NCH-1</strain>
    </source>
</reference>
<evidence type="ECO:0000256" key="2">
    <source>
        <dbReference type="ARBA" id="ARBA00022448"/>
    </source>
</evidence>
<dbReference type="GO" id="GO:0033281">
    <property type="term" value="C:TAT protein transport complex"/>
    <property type="evidence" value="ECO:0007669"/>
    <property type="project" value="UniProtKB-UniRule"/>
</dbReference>
<keyword evidence="3 9" id="KW-1003">Cell membrane</keyword>
<dbReference type="NCBIfam" id="TIGR01411">
    <property type="entry name" value="tatAE"/>
    <property type="match status" value="1"/>
</dbReference>
<dbReference type="GO" id="GO:0043953">
    <property type="term" value="P:protein transport by the Tat complex"/>
    <property type="evidence" value="ECO:0007669"/>
    <property type="project" value="UniProtKB-UniRule"/>
</dbReference>
<dbReference type="AlphaFoldDB" id="A0A0F3N595"/>
<dbReference type="Pfam" id="PF02416">
    <property type="entry name" value="TatA_B_E"/>
    <property type="match status" value="1"/>
</dbReference>
<evidence type="ECO:0000256" key="6">
    <source>
        <dbReference type="ARBA" id="ARBA00022989"/>
    </source>
</evidence>
<comment type="function">
    <text evidence="9">Part of the twin-arginine translocation (Tat) system that transports large folded proteins containing a characteristic twin-arginine motif in their signal peptide across membranes. TatA could form the protein-conducting channel of the Tat system.</text>
</comment>
<dbReference type="Proteomes" id="UP000033754">
    <property type="component" value="Unassembled WGS sequence"/>
</dbReference>
<dbReference type="GO" id="GO:0008320">
    <property type="term" value="F:protein transmembrane transporter activity"/>
    <property type="evidence" value="ECO:0007669"/>
    <property type="project" value="UniProtKB-UniRule"/>
</dbReference>
<comment type="similarity">
    <text evidence="9">Belongs to the TatA/E family.</text>
</comment>
<evidence type="ECO:0000313" key="10">
    <source>
        <dbReference type="EMBL" id="KJV62857.1"/>
    </source>
</evidence>
<proteinExistence type="inferred from homology"/>
<dbReference type="InterPro" id="IPR003369">
    <property type="entry name" value="TatA/B/E"/>
</dbReference>
<comment type="subcellular location">
    <subcellularLocation>
        <location evidence="1 9">Cell membrane</location>
        <topology evidence="1 9">Single-pass membrane protein</topology>
    </subcellularLocation>
</comment>
<dbReference type="PANTHER" id="PTHR42982:SF1">
    <property type="entry name" value="SEC-INDEPENDENT PROTEIN TRANSLOCASE PROTEIN TATA"/>
    <property type="match status" value="1"/>
</dbReference>
<dbReference type="InterPro" id="IPR006312">
    <property type="entry name" value="TatA/E"/>
</dbReference>
<keyword evidence="5 9" id="KW-0653">Protein transport</keyword>
<keyword evidence="8 9" id="KW-0472">Membrane</keyword>
<sequence>MTLGPWQVFLVLLIILVLFGAGKLPQVMGDLGKGMKNLRRELKDGRLVPTKDELNH</sequence>
<evidence type="ECO:0000256" key="7">
    <source>
        <dbReference type="ARBA" id="ARBA00023010"/>
    </source>
</evidence>
<evidence type="ECO:0000256" key="8">
    <source>
        <dbReference type="ARBA" id="ARBA00023136"/>
    </source>
</evidence>
<evidence type="ECO:0000256" key="1">
    <source>
        <dbReference type="ARBA" id="ARBA00004162"/>
    </source>
</evidence>
<evidence type="ECO:0000256" key="9">
    <source>
        <dbReference type="HAMAP-Rule" id="MF_00236"/>
    </source>
</evidence>
<keyword evidence="4 9" id="KW-0812">Transmembrane</keyword>
<dbReference type="PATRIC" id="fig|1359161.3.peg.1510"/>
<organism evidence="10 11">
    <name type="scientific">Anaplasma phagocytophilum str. NCH-1</name>
    <dbReference type="NCBI Taxonomy" id="1359161"/>
    <lineage>
        <taxon>Bacteria</taxon>
        <taxon>Pseudomonadati</taxon>
        <taxon>Pseudomonadota</taxon>
        <taxon>Alphaproteobacteria</taxon>
        <taxon>Rickettsiales</taxon>
        <taxon>Anaplasmataceae</taxon>
        <taxon>Anaplasma</taxon>
        <taxon>phagocytophilum group</taxon>
    </lineage>
</organism>
<keyword evidence="6 9" id="KW-1133">Transmembrane helix</keyword>
<dbReference type="HAMAP" id="MF_00236">
    <property type="entry name" value="TatA_E"/>
    <property type="match status" value="1"/>
</dbReference>
<accession>A0A0F3N595</accession>
<dbReference type="PANTHER" id="PTHR42982">
    <property type="entry name" value="SEC-INDEPENDENT PROTEIN TRANSLOCASE PROTEIN TATA"/>
    <property type="match status" value="1"/>
</dbReference>
<name>A0A0F3N595_ANAPH</name>
<dbReference type="RefSeq" id="WP_011451063.1">
    <property type="nucleotide sequence ID" value="NZ_LANT01000009.1"/>
</dbReference>
<comment type="subunit">
    <text evidence="9">The Tat system comprises two distinct complexes: a TatABC complex, containing multiple copies of TatA, TatB and TatC subunits, and a separate TatA complex, containing only TatA subunits. Substrates initially bind to the TatABC complex, which probably triggers association of the separate TatA complex to form the active translocon.</text>
</comment>
<evidence type="ECO:0000256" key="5">
    <source>
        <dbReference type="ARBA" id="ARBA00022927"/>
    </source>
</evidence>
<protein>
    <recommendedName>
        <fullName evidence="9">Sec-independent protein translocase protein TatA</fullName>
    </recommendedName>
</protein>
<feature type="transmembrane region" description="Helical" evidence="9">
    <location>
        <begin position="6"/>
        <end position="25"/>
    </location>
</feature>
<dbReference type="GeneID" id="92748069"/>
<evidence type="ECO:0000313" key="11">
    <source>
        <dbReference type="Proteomes" id="UP000033754"/>
    </source>
</evidence>
<keyword evidence="2 9" id="KW-0813">Transport</keyword>
<comment type="caution">
    <text evidence="10">The sequence shown here is derived from an EMBL/GenBank/DDBJ whole genome shotgun (WGS) entry which is preliminary data.</text>
</comment>
<dbReference type="Gene3D" id="1.20.5.3310">
    <property type="match status" value="1"/>
</dbReference>
<dbReference type="EMBL" id="LANT01000009">
    <property type="protein sequence ID" value="KJV62857.1"/>
    <property type="molecule type" value="Genomic_DNA"/>
</dbReference>
<evidence type="ECO:0000256" key="3">
    <source>
        <dbReference type="ARBA" id="ARBA00022475"/>
    </source>
</evidence>
<gene>
    <name evidence="9 10" type="primary">tatA</name>
    <name evidence="10" type="ORF">EPHNCH_1321</name>
</gene>
<keyword evidence="7 9" id="KW-0811">Translocation</keyword>
<evidence type="ECO:0000256" key="4">
    <source>
        <dbReference type="ARBA" id="ARBA00022692"/>
    </source>
</evidence>